<comment type="function">
    <text evidence="11">Peptidoglycan polymerase that catalyzes glycan chain elongation from lipid-linked precursors.</text>
</comment>
<keyword evidence="5 11" id="KW-0812">Transmembrane</keyword>
<dbReference type="GO" id="GO:0005886">
    <property type="term" value="C:plasma membrane"/>
    <property type="evidence" value="ECO:0007669"/>
    <property type="project" value="UniProtKB-SubCell"/>
</dbReference>
<comment type="similarity">
    <text evidence="11">Belongs to the glycosyltransferase 51 family.</text>
</comment>
<name>A0A1H9HVF6_9HYPH</name>
<dbReference type="EMBL" id="FOFG01000006">
    <property type="protein sequence ID" value="SEQ66212.1"/>
    <property type="molecule type" value="Genomic_DNA"/>
</dbReference>
<keyword evidence="1 11" id="KW-1003">Cell membrane</keyword>
<dbReference type="Gene3D" id="1.10.3810.10">
    <property type="entry name" value="Biosynthetic peptidoglycan transglycosylase-like"/>
    <property type="match status" value="1"/>
</dbReference>
<dbReference type="GO" id="GO:0016763">
    <property type="term" value="F:pentosyltransferase activity"/>
    <property type="evidence" value="ECO:0007669"/>
    <property type="project" value="InterPro"/>
</dbReference>
<keyword evidence="2 11" id="KW-0997">Cell inner membrane</keyword>
<keyword evidence="10 11" id="KW-0961">Cell wall biogenesis/degradation</keyword>
<evidence type="ECO:0000256" key="7">
    <source>
        <dbReference type="ARBA" id="ARBA00022984"/>
    </source>
</evidence>
<evidence type="ECO:0000256" key="8">
    <source>
        <dbReference type="ARBA" id="ARBA00022989"/>
    </source>
</evidence>
<comment type="pathway">
    <text evidence="11">Cell wall biogenesis; peptidoglycan biosynthesis.</text>
</comment>
<organism evidence="13 14">
    <name type="scientific">Faunimonas pinastri</name>
    <dbReference type="NCBI Taxonomy" id="1855383"/>
    <lineage>
        <taxon>Bacteria</taxon>
        <taxon>Pseudomonadati</taxon>
        <taxon>Pseudomonadota</taxon>
        <taxon>Alphaproteobacteria</taxon>
        <taxon>Hyphomicrobiales</taxon>
        <taxon>Afifellaceae</taxon>
        <taxon>Faunimonas</taxon>
    </lineage>
</organism>
<evidence type="ECO:0000256" key="1">
    <source>
        <dbReference type="ARBA" id="ARBA00022475"/>
    </source>
</evidence>
<dbReference type="InterPro" id="IPR011812">
    <property type="entry name" value="Pep_trsgly"/>
</dbReference>
<accession>A0A1H9HVF6</accession>
<keyword evidence="9 11" id="KW-0472">Membrane</keyword>
<evidence type="ECO:0000256" key="6">
    <source>
        <dbReference type="ARBA" id="ARBA00022960"/>
    </source>
</evidence>
<dbReference type="RefSeq" id="WP_092496523.1">
    <property type="nucleotide sequence ID" value="NZ_FOFG01000006.1"/>
</dbReference>
<evidence type="ECO:0000256" key="11">
    <source>
        <dbReference type="HAMAP-Rule" id="MF_00766"/>
    </source>
</evidence>
<dbReference type="PANTHER" id="PTHR30400">
    <property type="entry name" value="MONOFUNCTIONAL BIOSYNTHETIC PEPTIDOGLYCAN TRANSGLYCOSYLASE"/>
    <property type="match status" value="1"/>
</dbReference>
<evidence type="ECO:0000256" key="5">
    <source>
        <dbReference type="ARBA" id="ARBA00022692"/>
    </source>
</evidence>
<evidence type="ECO:0000256" key="4">
    <source>
        <dbReference type="ARBA" id="ARBA00022679"/>
    </source>
</evidence>
<dbReference type="SUPFAM" id="SSF53955">
    <property type="entry name" value="Lysozyme-like"/>
    <property type="match status" value="1"/>
</dbReference>
<keyword evidence="14" id="KW-1185">Reference proteome</keyword>
<evidence type="ECO:0000256" key="3">
    <source>
        <dbReference type="ARBA" id="ARBA00022676"/>
    </source>
</evidence>
<dbReference type="Proteomes" id="UP000199647">
    <property type="component" value="Unassembled WGS sequence"/>
</dbReference>
<dbReference type="GO" id="GO:0008360">
    <property type="term" value="P:regulation of cell shape"/>
    <property type="evidence" value="ECO:0007669"/>
    <property type="project" value="UniProtKB-KW"/>
</dbReference>
<comment type="subcellular location">
    <subcellularLocation>
        <location evidence="11">Cell inner membrane</location>
        <topology evidence="11">Single-pass membrane protein</topology>
    </subcellularLocation>
</comment>
<evidence type="ECO:0000313" key="14">
    <source>
        <dbReference type="Proteomes" id="UP000199647"/>
    </source>
</evidence>
<dbReference type="HAMAP" id="MF_00766">
    <property type="entry name" value="PGT_MtgA"/>
    <property type="match status" value="1"/>
</dbReference>
<comment type="catalytic activity">
    <reaction evidence="11">
        <text>[GlcNAc-(1-&gt;4)-Mur2Ac(oyl-L-Ala-gamma-D-Glu-L-Lys-D-Ala-D-Ala)](n)-di-trans,octa-cis-undecaprenyl diphosphate + beta-D-GlcNAc-(1-&gt;4)-Mur2Ac(oyl-L-Ala-gamma-D-Glu-L-Lys-D-Ala-D-Ala)-di-trans,octa-cis-undecaprenyl diphosphate = [GlcNAc-(1-&gt;4)-Mur2Ac(oyl-L-Ala-gamma-D-Glu-L-Lys-D-Ala-D-Ala)](n+1)-di-trans,octa-cis-undecaprenyl diphosphate + di-trans,octa-cis-undecaprenyl diphosphate + H(+)</text>
        <dbReference type="Rhea" id="RHEA:23708"/>
        <dbReference type="Rhea" id="RHEA-COMP:9602"/>
        <dbReference type="Rhea" id="RHEA-COMP:9603"/>
        <dbReference type="ChEBI" id="CHEBI:15378"/>
        <dbReference type="ChEBI" id="CHEBI:58405"/>
        <dbReference type="ChEBI" id="CHEBI:60033"/>
        <dbReference type="ChEBI" id="CHEBI:78435"/>
        <dbReference type="EC" id="2.4.99.28"/>
    </reaction>
</comment>
<dbReference type="UniPathway" id="UPA00219"/>
<dbReference type="AlphaFoldDB" id="A0A1H9HVF6"/>
<keyword evidence="8 11" id="KW-1133">Transmembrane helix</keyword>
<evidence type="ECO:0000259" key="12">
    <source>
        <dbReference type="Pfam" id="PF00912"/>
    </source>
</evidence>
<evidence type="ECO:0000256" key="9">
    <source>
        <dbReference type="ARBA" id="ARBA00023136"/>
    </source>
</evidence>
<dbReference type="InterPro" id="IPR036950">
    <property type="entry name" value="PBP_transglycosylase"/>
</dbReference>
<sequence length="231" mass="25426">MKLARRLPVAGLIRPVLLVAAVLLLLPLVLLPLYGFVNPPVTTVMLFKAVGGNGIHKEWRDLSHISPNLVRAVIGSEDQRFCSHNGIDWTEMQNALDTADRHGRMRGASTITMQVVKNLFLSTSRSWLLKGMQFPLALYADLVLSKRRIMEIYLNIVEWDEGIYGAEAASQGYFRVAAAKLSAAQAAGLAATLPNPLARNPAHPSRRMRGMANKIARRAATMQPYVGCVLK</sequence>
<dbReference type="OrthoDB" id="9766909at2"/>
<dbReference type="GO" id="GO:0071555">
    <property type="term" value="P:cell wall organization"/>
    <property type="evidence" value="ECO:0007669"/>
    <property type="project" value="UniProtKB-KW"/>
</dbReference>
<keyword evidence="6 11" id="KW-0133">Cell shape</keyword>
<dbReference type="NCBIfam" id="TIGR02070">
    <property type="entry name" value="mono_pep_trsgly"/>
    <property type="match status" value="1"/>
</dbReference>
<dbReference type="Pfam" id="PF00912">
    <property type="entry name" value="Transgly"/>
    <property type="match status" value="1"/>
</dbReference>
<evidence type="ECO:0000313" key="13">
    <source>
        <dbReference type="EMBL" id="SEQ66212.1"/>
    </source>
</evidence>
<gene>
    <name evidence="11" type="primary">mtgA</name>
    <name evidence="13" type="ORF">SAMN05216548_106174</name>
</gene>
<dbReference type="InterPro" id="IPR023346">
    <property type="entry name" value="Lysozyme-like_dom_sf"/>
</dbReference>
<dbReference type="EC" id="2.4.99.28" evidence="11"/>
<dbReference type="InterPro" id="IPR001264">
    <property type="entry name" value="Glyco_trans_51"/>
</dbReference>
<keyword evidence="3 11" id="KW-0328">Glycosyltransferase</keyword>
<dbReference type="STRING" id="1855383.SAMN05216548_106174"/>
<keyword evidence="4 11" id="KW-0808">Transferase</keyword>
<proteinExistence type="inferred from homology"/>
<dbReference type="PANTHER" id="PTHR30400:SF0">
    <property type="entry name" value="BIOSYNTHETIC PEPTIDOGLYCAN TRANSGLYCOSYLASE"/>
    <property type="match status" value="1"/>
</dbReference>
<dbReference type="GO" id="GO:0008955">
    <property type="term" value="F:peptidoglycan glycosyltransferase activity"/>
    <property type="evidence" value="ECO:0007669"/>
    <property type="project" value="UniProtKB-UniRule"/>
</dbReference>
<protein>
    <recommendedName>
        <fullName evidence="11">Biosynthetic peptidoglycan transglycosylase</fullName>
        <ecNumber evidence="11">2.4.99.28</ecNumber>
    </recommendedName>
    <alternativeName>
        <fullName evidence="11">Glycan polymerase</fullName>
    </alternativeName>
    <alternativeName>
        <fullName evidence="11">Peptidoglycan glycosyltransferase MtgA</fullName>
        <shortName evidence="11">PGT</shortName>
    </alternativeName>
</protein>
<keyword evidence="7 11" id="KW-0573">Peptidoglycan synthesis</keyword>
<evidence type="ECO:0000256" key="2">
    <source>
        <dbReference type="ARBA" id="ARBA00022519"/>
    </source>
</evidence>
<dbReference type="GO" id="GO:0009274">
    <property type="term" value="C:peptidoglycan-based cell wall"/>
    <property type="evidence" value="ECO:0007669"/>
    <property type="project" value="InterPro"/>
</dbReference>
<feature type="domain" description="Glycosyl transferase family 51" evidence="12">
    <location>
        <begin position="54"/>
        <end position="218"/>
    </location>
</feature>
<reference evidence="13 14" key="1">
    <citation type="submission" date="2016-10" db="EMBL/GenBank/DDBJ databases">
        <authorList>
            <person name="de Groot N.N."/>
        </authorList>
    </citation>
    <scope>NUCLEOTIDE SEQUENCE [LARGE SCALE GENOMIC DNA]</scope>
    <source>
        <strain evidence="13 14">A52C2</strain>
    </source>
</reference>
<dbReference type="GO" id="GO:0009252">
    <property type="term" value="P:peptidoglycan biosynthetic process"/>
    <property type="evidence" value="ECO:0007669"/>
    <property type="project" value="UniProtKB-UniRule"/>
</dbReference>
<evidence type="ECO:0000256" key="10">
    <source>
        <dbReference type="ARBA" id="ARBA00023316"/>
    </source>
</evidence>